<keyword evidence="3" id="KW-1185">Reference proteome</keyword>
<evidence type="ECO:0000313" key="2">
    <source>
        <dbReference type="EMBL" id="SDP14441.1"/>
    </source>
</evidence>
<dbReference type="Pfam" id="PF20308">
    <property type="entry name" value="TPR-S"/>
    <property type="match status" value="1"/>
</dbReference>
<reference evidence="3" key="1">
    <citation type="submission" date="2016-10" db="EMBL/GenBank/DDBJ databases">
        <authorList>
            <person name="Varghese N."/>
            <person name="Submissions S."/>
        </authorList>
    </citation>
    <scope>NUCLEOTIDE SEQUENCE [LARGE SCALE GENOMIC DNA]</scope>
    <source>
        <strain evidence="3">CGMCC 4.6609</strain>
    </source>
</reference>
<dbReference type="EMBL" id="FNIX01000005">
    <property type="protein sequence ID" value="SDP14441.1"/>
    <property type="molecule type" value="Genomic_DNA"/>
</dbReference>
<dbReference type="AlphaFoldDB" id="A0A1H0QAP5"/>
<dbReference type="RefSeq" id="WP_090098125.1">
    <property type="nucleotide sequence ID" value="NZ_FNIX01000005.1"/>
</dbReference>
<protein>
    <submittedName>
        <fullName evidence="2">Tetratricopeptide repeat-containing protein</fullName>
    </submittedName>
</protein>
<dbReference type="InterPro" id="IPR011990">
    <property type="entry name" value="TPR-like_helical_dom_sf"/>
</dbReference>
<dbReference type="STRING" id="641025.SAMN05421507_105395"/>
<accession>A0A1H0QAP5</accession>
<dbReference type="OrthoDB" id="5180013at2"/>
<dbReference type="PROSITE" id="PS50005">
    <property type="entry name" value="TPR"/>
    <property type="match status" value="2"/>
</dbReference>
<dbReference type="SUPFAM" id="SSF48452">
    <property type="entry name" value="TPR-like"/>
    <property type="match status" value="1"/>
</dbReference>
<dbReference type="InterPro" id="IPR046880">
    <property type="entry name" value="TPR-S"/>
</dbReference>
<organism evidence="2 3">
    <name type="scientific">Lentzea jiangxiensis</name>
    <dbReference type="NCBI Taxonomy" id="641025"/>
    <lineage>
        <taxon>Bacteria</taxon>
        <taxon>Bacillati</taxon>
        <taxon>Actinomycetota</taxon>
        <taxon>Actinomycetes</taxon>
        <taxon>Pseudonocardiales</taxon>
        <taxon>Pseudonocardiaceae</taxon>
        <taxon>Lentzea</taxon>
    </lineage>
</organism>
<dbReference type="InterPro" id="IPR019734">
    <property type="entry name" value="TPR_rpt"/>
</dbReference>
<evidence type="ECO:0000313" key="3">
    <source>
        <dbReference type="Proteomes" id="UP000199691"/>
    </source>
</evidence>
<feature type="repeat" description="TPR" evidence="1">
    <location>
        <begin position="252"/>
        <end position="285"/>
    </location>
</feature>
<feature type="repeat" description="TPR" evidence="1">
    <location>
        <begin position="218"/>
        <end position="251"/>
    </location>
</feature>
<evidence type="ECO:0000256" key="1">
    <source>
        <dbReference type="PROSITE-ProRule" id="PRU00339"/>
    </source>
</evidence>
<sequence>MTADEPMTIFVAMPGTSLGEHANWTDIKAIKNDLYEPIAEALTNELGVEFVVQIEKDREASGPIHHTMFQEALEAPVYIADLTGANPNVYLELGVRWALRDHVTVLVSQDVEHDVRFNVAANRVVQYSNAYGQLIEARQKIVNMILNGLRTKNTDSPVRHGNTVLSISRAELEARDEELRQLRLERGDDLFAAAMDTDEPGLRIDLLKRVVAVNRSRADAHGQLGIALSDADRTDEAIDHLRQATHHQPDVAEWWRRLGVVQSRAREFDGAANSLQRAVELDPKDAEAHSILGGVHRRRARKAGSDLENLRKARDSYQEAARLDKHNLYPLANLRRLNVQLADDERTRAEAVTDFAKLKALAEFVVGSEPTPWSRLDHAETLAFNGEADAALAELRTGMNELPPTNRARTAKTAMEPLEDMLAVGWLDASIADTLRRMIDEYKAHV</sequence>
<name>A0A1H0QAP5_9PSEU</name>
<proteinExistence type="predicted"/>
<gene>
    <name evidence="2" type="ORF">SAMN05421507_105395</name>
</gene>
<dbReference type="SMART" id="SM00028">
    <property type="entry name" value="TPR"/>
    <property type="match status" value="3"/>
</dbReference>
<dbReference type="Proteomes" id="UP000199691">
    <property type="component" value="Unassembled WGS sequence"/>
</dbReference>
<keyword evidence="1" id="KW-0802">TPR repeat</keyword>
<dbReference type="Gene3D" id="1.25.40.10">
    <property type="entry name" value="Tetratricopeptide repeat domain"/>
    <property type="match status" value="1"/>
</dbReference>